<dbReference type="STRING" id="931626.Awo_c11560"/>
<evidence type="ECO:0000313" key="1">
    <source>
        <dbReference type="EMBL" id="AFA47940.1"/>
    </source>
</evidence>
<protein>
    <submittedName>
        <fullName evidence="1">Uncharacterized protein</fullName>
    </submittedName>
</protein>
<evidence type="ECO:0000313" key="2">
    <source>
        <dbReference type="Proteomes" id="UP000007177"/>
    </source>
</evidence>
<dbReference type="RefSeq" id="WP_014355543.1">
    <property type="nucleotide sequence ID" value="NC_016894.1"/>
</dbReference>
<dbReference type="EMBL" id="CP002987">
    <property type="protein sequence ID" value="AFA47940.1"/>
    <property type="molecule type" value="Genomic_DNA"/>
</dbReference>
<dbReference type="HOGENOM" id="CLU_2784363_0_0_9"/>
<reference evidence="2" key="1">
    <citation type="submission" date="2011-07" db="EMBL/GenBank/DDBJ databases">
        <title>Complete genome sequence of Acetobacterium woodii.</title>
        <authorList>
            <person name="Poehlein A."/>
            <person name="Schmidt S."/>
            <person name="Kaster A.-K."/>
            <person name="Goenrich M."/>
            <person name="Vollmers J."/>
            <person name="Thuermer A."/>
            <person name="Gottschalk G."/>
            <person name="Thauer R.K."/>
            <person name="Daniel R."/>
            <person name="Mueller V."/>
        </authorList>
    </citation>
    <scope>NUCLEOTIDE SEQUENCE [LARGE SCALE GENOMIC DNA]</scope>
    <source>
        <strain evidence="2">ATCC 29683 / DSM 1030 / JCM 2381 / KCTC 1655 / WB1</strain>
    </source>
</reference>
<proteinExistence type="predicted"/>
<sequence>MQAEIENEVIGYVAGKAIIRDEDGRWFFLEIPEALVFPGEQIQSTDLTPLEVLPEIEQKLVLAEMEVK</sequence>
<keyword evidence="2" id="KW-1185">Reference proteome</keyword>
<dbReference type="KEGG" id="awo:Awo_c11560"/>
<dbReference type="OrthoDB" id="1778917at2"/>
<dbReference type="Proteomes" id="UP000007177">
    <property type="component" value="Chromosome"/>
</dbReference>
<gene>
    <name evidence="1" type="ordered locus">Awo_c11560</name>
</gene>
<name>H6LDG8_ACEWD</name>
<organism evidence="1 2">
    <name type="scientific">Acetobacterium woodii (strain ATCC 29683 / DSM 1030 / JCM 2381 / KCTC 1655 / WB1)</name>
    <dbReference type="NCBI Taxonomy" id="931626"/>
    <lineage>
        <taxon>Bacteria</taxon>
        <taxon>Bacillati</taxon>
        <taxon>Bacillota</taxon>
        <taxon>Clostridia</taxon>
        <taxon>Eubacteriales</taxon>
        <taxon>Eubacteriaceae</taxon>
        <taxon>Acetobacterium</taxon>
    </lineage>
</organism>
<dbReference type="AlphaFoldDB" id="H6LDG8"/>
<accession>H6LDG8</accession>
<reference evidence="1 2" key="2">
    <citation type="journal article" date="2012" name="PLoS ONE">
        <title>An ancient pathway combining carbon dioxide fixation with the generation and utilization of a sodium ion gradient for ATP synthesis.</title>
        <authorList>
            <person name="Poehlein A."/>
            <person name="Schmidt S."/>
            <person name="Kaster A.K."/>
            <person name="Goenrich M."/>
            <person name="Vollmers J."/>
            <person name="Thurmer A."/>
            <person name="Bertsch J."/>
            <person name="Schuchmann K."/>
            <person name="Voigt B."/>
            <person name="Hecker M."/>
            <person name="Daniel R."/>
            <person name="Thauer R.K."/>
            <person name="Gottschalk G."/>
            <person name="Muller V."/>
        </authorList>
    </citation>
    <scope>NUCLEOTIDE SEQUENCE [LARGE SCALE GENOMIC DNA]</scope>
    <source>
        <strain evidence="2">ATCC 29683 / DSM 1030 / JCM 2381 / KCTC 1655 / WB1</strain>
    </source>
</reference>